<comment type="subcellular location">
    <subcellularLocation>
        <location evidence="1">Membrane</location>
        <topology evidence="1">Single-pass type II membrane protein</topology>
    </subcellularLocation>
</comment>
<evidence type="ECO:0000313" key="7">
    <source>
        <dbReference type="EMBL" id="KAH7516388.1"/>
    </source>
</evidence>
<evidence type="ECO:0000256" key="2">
    <source>
        <dbReference type="ARBA" id="ARBA00022676"/>
    </source>
</evidence>
<dbReference type="GO" id="GO:0015020">
    <property type="term" value="F:glucuronosyltransferase activity"/>
    <property type="evidence" value="ECO:0007669"/>
    <property type="project" value="InterPro"/>
</dbReference>
<dbReference type="InterPro" id="IPR003406">
    <property type="entry name" value="Glyco_trans_14"/>
</dbReference>
<dbReference type="InterPro" id="IPR023780">
    <property type="entry name" value="Chromo_domain"/>
</dbReference>
<keyword evidence="4" id="KW-0472">Membrane</keyword>
<dbReference type="PANTHER" id="PTHR45719:SF14">
    <property type="entry name" value="BETA-GLUCURONOSYLTRANSFERASE GLCAT14A"/>
    <property type="match status" value="1"/>
</dbReference>
<dbReference type="PANTHER" id="PTHR45719">
    <property type="entry name" value="GLYCOSYLTRANSFERASE"/>
    <property type="match status" value="1"/>
</dbReference>
<dbReference type="GO" id="GO:0016020">
    <property type="term" value="C:membrane"/>
    <property type="evidence" value="ECO:0007669"/>
    <property type="project" value="UniProtKB-SubCell"/>
</dbReference>
<evidence type="ECO:0000313" key="8">
    <source>
        <dbReference type="Proteomes" id="UP000813462"/>
    </source>
</evidence>
<dbReference type="SMART" id="SM00298">
    <property type="entry name" value="CHROMO"/>
    <property type="match status" value="1"/>
</dbReference>
<organism evidence="7 8">
    <name type="scientific">Ziziphus jujuba var. spinosa</name>
    <dbReference type="NCBI Taxonomy" id="714518"/>
    <lineage>
        <taxon>Eukaryota</taxon>
        <taxon>Viridiplantae</taxon>
        <taxon>Streptophyta</taxon>
        <taxon>Embryophyta</taxon>
        <taxon>Tracheophyta</taxon>
        <taxon>Spermatophyta</taxon>
        <taxon>Magnoliopsida</taxon>
        <taxon>eudicotyledons</taxon>
        <taxon>Gunneridae</taxon>
        <taxon>Pentapetalae</taxon>
        <taxon>rosids</taxon>
        <taxon>fabids</taxon>
        <taxon>Rosales</taxon>
        <taxon>Rhamnaceae</taxon>
        <taxon>Paliureae</taxon>
        <taxon>Ziziphus</taxon>
    </lineage>
</organism>
<reference evidence="7" key="1">
    <citation type="journal article" date="2021" name="Front. Plant Sci.">
        <title>Chromosome-Scale Genome Assembly for Chinese Sour Jujube and Insights Into Its Genome Evolution and Domestication Signature.</title>
        <authorList>
            <person name="Shen L.-Y."/>
            <person name="Luo H."/>
            <person name="Wang X.-L."/>
            <person name="Wang X.-M."/>
            <person name="Qiu X.-J."/>
            <person name="Liu H."/>
            <person name="Zhou S.-S."/>
            <person name="Jia K.-H."/>
            <person name="Nie S."/>
            <person name="Bao Y.-T."/>
            <person name="Zhang R.-G."/>
            <person name="Yun Q.-Z."/>
            <person name="Chai Y.-H."/>
            <person name="Lu J.-Y."/>
            <person name="Li Y."/>
            <person name="Zhao S.-W."/>
            <person name="Mao J.-F."/>
            <person name="Jia S.-G."/>
            <person name="Mao Y.-M."/>
        </authorList>
    </citation>
    <scope>NUCLEOTIDE SEQUENCE</scope>
    <source>
        <strain evidence="7">AT0</strain>
        <tissue evidence="7">Leaf</tissue>
    </source>
</reference>
<name>A0A978UNI6_ZIZJJ</name>
<proteinExistence type="predicted"/>
<keyword evidence="2" id="KW-0328">Glycosyltransferase</keyword>
<dbReference type="PROSITE" id="PS50013">
    <property type="entry name" value="CHROMO_2"/>
    <property type="match status" value="1"/>
</dbReference>
<evidence type="ECO:0000256" key="3">
    <source>
        <dbReference type="ARBA" id="ARBA00022679"/>
    </source>
</evidence>
<dbReference type="InterPro" id="IPR000953">
    <property type="entry name" value="Chromo/chromo_shadow_dom"/>
</dbReference>
<sequence>MLPRKPIDLVPLPLAARPSAEAETFGRHIQEIHDDICRKIALSNESYKAHADLKRKFAEFNEGDMVMVRIRPERFPGDTYKKLHSRNVGPYKILKKISSNAYVLDLPKDMGISNVFNIEDLSSYEGHENDTARDSKATSLPSTFRLKEEIEDVVDHQIVSTRGGGYQRYLIKWKDRPLSDCTWITDQEFQKLNQDLYDQFHAINSPGSKKVHSLTTFDSMALLGRCSVAPLVFGSAPASSSLGRVMKFGALMLDKGKLDMSQKQFKSSPEASVFYFFYSSVLSQEDTLIFWIHDRSFSIFQRVQPIVVDPAMYLARRSHVFHASEKRKTPDAFISFHRHSSPWVVLRQPFLEFCIFGWDNLPRTLLMNFTNVLLSQEGYFHSVICNSPEFKNTTVNSDLRYMIWDCPPGMKPHFLNTSDFDQMAQSGATFARQFKNDDPILNVVDEKILKCGRNRPIPGAYALVGTAGSWILVHNGVMSISRKLDLKQRSLKSPLLTSLTTGIHSRISANEDG</sequence>
<dbReference type="InterPro" id="IPR044610">
    <property type="entry name" value="GLCAT14A/B/C"/>
</dbReference>
<evidence type="ECO:0000256" key="4">
    <source>
        <dbReference type="ARBA" id="ARBA00023136"/>
    </source>
</evidence>
<dbReference type="SUPFAM" id="SSF54160">
    <property type="entry name" value="Chromo domain-like"/>
    <property type="match status" value="1"/>
</dbReference>
<protein>
    <recommendedName>
        <fullName evidence="6">Chromo domain-containing protein</fullName>
    </recommendedName>
</protein>
<feature type="domain" description="Chromo" evidence="6">
    <location>
        <begin position="148"/>
        <end position="201"/>
    </location>
</feature>
<dbReference type="Gene3D" id="2.40.50.40">
    <property type="match status" value="1"/>
</dbReference>
<evidence type="ECO:0000259" key="6">
    <source>
        <dbReference type="PROSITE" id="PS50013"/>
    </source>
</evidence>
<dbReference type="InterPro" id="IPR056924">
    <property type="entry name" value="SH3_Tf2-1"/>
</dbReference>
<dbReference type="InterPro" id="IPR016197">
    <property type="entry name" value="Chromo-like_dom_sf"/>
</dbReference>
<dbReference type="Pfam" id="PF24626">
    <property type="entry name" value="SH3_Tf2-1"/>
    <property type="match status" value="1"/>
</dbReference>
<keyword evidence="5" id="KW-0325">Glycoprotein</keyword>
<dbReference type="Pfam" id="PF02485">
    <property type="entry name" value="Branch"/>
    <property type="match status" value="1"/>
</dbReference>
<dbReference type="EMBL" id="JAEACU010000010">
    <property type="protein sequence ID" value="KAH7516388.1"/>
    <property type="molecule type" value="Genomic_DNA"/>
</dbReference>
<dbReference type="Proteomes" id="UP000813462">
    <property type="component" value="Unassembled WGS sequence"/>
</dbReference>
<comment type="caution">
    <text evidence="7">The sequence shown here is derived from an EMBL/GenBank/DDBJ whole genome shotgun (WGS) entry which is preliminary data.</text>
</comment>
<dbReference type="CDD" id="cd00024">
    <property type="entry name" value="CD_CSD"/>
    <property type="match status" value="1"/>
</dbReference>
<dbReference type="Pfam" id="PF00385">
    <property type="entry name" value="Chromo"/>
    <property type="match status" value="1"/>
</dbReference>
<evidence type="ECO:0000256" key="1">
    <source>
        <dbReference type="ARBA" id="ARBA00004606"/>
    </source>
</evidence>
<accession>A0A978UNI6</accession>
<gene>
    <name evidence="7" type="ORF">FEM48_Zijuj10G0129800</name>
</gene>
<keyword evidence="3" id="KW-0808">Transferase</keyword>
<dbReference type="AlphaFoldDB" id="A0A978UNI6"/>
<evidence type="ECO:0000256" key="5">
    <source>
        <dbReference type="ARBA" id="ARBA00023180"/>
    </source>
</evidence>